<name>A0A6P8V0T8_GYMAC</name>
<dbReference type="PROSITE" id="PS00615">
    <property type="entry name" value="C_TYPE_LECTIN_1"/>
    <property type="match status" value="1"/>
</dbReference>
<dbReference type="KEGG" id="gacu:117550353"/>
<dbReference type="RefSeq" id="XP_034078660.1">
    <property type="nucleotide sequence ID" value="XM_034222769.1"/>
</dbReference>
<evidence type="ECO:0000259" key="3">
    <source>
        <dbReference type="PROSITE" id="PS50041"/>
    </source>
</evidence>
<sequence>MVFLLFSATALLPLQVPRNSFIFFTFNPLFIILTMKTLVVFVFCCSSMALAGAAVLSEAAPEEGELVLSEAAPVEDELAESPSSNACPGDWTEFDGRCFQYVPKELSWAKAEKNCHSMDAHLASVHSTAEHNEIQKIIIDASQKLKETWIGGSDAHEVGEWFWSDGSHFDYNDWCAGEPSVQEAQRCLQINYTEDKCWDNIECSTERPSVCVKDAEDFRDVFVCVHACVQNI</sequence>
<reference evidence="5 6" key="1">
    <citation type="submission" date="2025-04" db="UniProtKB">
        <authorList>
            <consortium name="RefSeq"/>
        </authorList>
    </citation>
    <scope>IDENTIFICATION</scope>
</reference>
<accession>A0A6P8V0T8</accession>
<dbReference type="Pfam" id="PF00059">
    <property type="entry name" value="Lectin_C"/>
    <property type="match status" value="1"/>
</dbReference>
<dbReference type="SUPFAM" id="SSF56436">
    <property type="entry name" value="C-type lectin-like"/>
    <property type="match status" value="1"/>
</dbReference>
<dbReference type="Proteomes" id="UP000515161">
    <property type="component" value="Unplaced"/>
</dbReference>
<dbReference type="SMART" id="SM00034">
    <property type="entry name" value="CLECT"/>
    <property type="match status" value="1"/>
</dbReference>
<dbReference type="RefSeq" id="XP_034078661.1">
    <property type="nucleotide sequence ID" value="XM_034222770.1"/>
</dbReference>
<evidence type="ECO:0000313" key="4">
    <source>
        <dbReference type="Proteomes" id="UP000515161"/>
    </source>
</evidence>
<protein>
    <submittedName>
        <fullName evidence="5">Ladderlectin-like isoform X1</fullName>
    </submittedName>
    <submittedName>
        <fullName evidence="6">Ladderlectin-like isoform X2</fullName>
    </submittedName>
</protein>
<dbReference type="InterPro" id="IPR050111">
    <property type="entry name" value="C-type_lectin/snaclec_domain"/>
</dbReference>
<feature type="transmembrane region" description="Helical" evidence="2">
    <location>
        <begin position="30"/>
        <end position="56"/>
    </location>
</feature>
<dbReference type="CDD" id="cd00037">
    <property type="entry name" value="CLECT"/>
    <property type="match status" value="1"/>
</dbReference>
<proteinExistence type="predicted"/>
<keyword evidence="2" id="KW-1133">Transmembrane helix</keyword>
<dbReference type="InterPro" id="IPR016187">
    <property type="entry name" value="CTDL_fold"/>
</dbReference>
<keyword evidence="2" id="KW-0472">Membrane</keyword>
<organism evidence="4 5">
    <name type="scientific">Gymnodraco acuticeps</name>
    <name type="common">Antarctic dragonfish</name>
    <dbReference type="NCBI Taxonomy" id="8218"/>
    <lineage>
        <taxon>Eukaryota</taxon>
        <taxon>Metazoa</taxon>
        <taxon>Chordata</taxon>
        <taxon>Craniata</taxon>
        <taxon>Vertebrata</taxon>
        <taxon>Euteleostomi</taxon>
        <taxon>Actinopterygii</taxon>
        <taxon>Neopterygii</taxon>
        <taxon>Teleostei</taxon>
        <taxon>Neoteleostei</taxon>
        <taxon>Acanthomorphata</taxon>
        <taxon>Eupercaria</taxon>
        <taxon>Perciformes</taxon>
        <taxon>Notothenioidei</taxon>
        <taxon>Bathydraconidae</taxon>
        <taxon>Gymnodraco</taxon>
    </lineage>
</organism>
<evidence type="ECO:0000313" key="5">
    <source>
        <dbReference type="RefSeq" id="XP_034078660.1"/>
    </source>
</evidence>
<dbReference type="InterPro" id="IPR016186">
    <property type="entry name" value="C-type_lectin-like/link_sf"/>
</dbReference>
<dbReference type="PROSITE" id="PS50041">
    <property type="entry name" value="C_TYPE_LECTIN_2"/>
    <property type="match status" value="1"/>
</dbReference>
<evidence type="ECO:0000256" key="2">
    <source>
        <dbReference type="SAM" id="Phobius"/>
    </source>
</evidence>
<gene>
    <name evidence="5 6" type="primary">LOC117550353</name>
</gene>
<dbReference type="InterPro" id="IPR018378">
    <property type="entry name" value="C-type_lectin_CS"/>
</dbReference>
<feature type="domain" description="C-type lectin" evidence="3">
    <location>
        <begin position="94"/>
        <end position="212"/>
    </location>
</feature>
<keyword evidence="1" id="KW-1015">Disulfide bond</keyword>
<evidence type="ECO:0000313" key="6">
    <source>
        <dbReference type="RefSeq" id="XP_034078661.1"/>
    </source>
</evidence>
<dbReference type="InterPro" id="IPR001304">
    <property type="entry name" value="C-type_lectin-like"/>
</dbReference>
<dbReference type="PANTHER" id="PTHR22803">
    <property type="entry name" value="MANNOSE, PHOSPHOLIPASE, LECTIN RECEPTOR RELATED"/>
    <property type="match status" value="1"/>
</dbReference>
<evidence type="ECO:0000256" key="1">
    <source>
        <dbReference type="ARBA" id="ARBA00023157"/>
    </source>
</evidence>
<keyword evidence="4" id="KW-1185">Reference proteome</keyword>
<dbReference type="Gene3D" id="3.10.100.10">
    <property type="entry name" value="Mannose-Binding Protein A, subunit A"/>
    <property type="match status" value="1"/>
</dbReference>
<dbReference type="OrthoDB" id="7357196at2759"/>
<dbReference type="AlphaFoldDB" id="A0A6P8V0T8"/>
<keyword evidence="2" id="KW-0812">Transmembrane</keyword>
<dbReference type="GeneID" id="117550353"/>